<evidence type="ECO:0000313" key="3">
    <source>
        <dbReference type="Proteomes" id="UP001231189"/>
    </source>
</evidence>
<feature type="compositionally biased region" description="Low complexity" evidence="1">
    <location>
        <begin position="35"/>
        <end position="46"/>
    </location>
</feature>
<protein>
    <submittedName>
        <fullName evidence="2">Uncharacterized protein</fullName>
    </submittedName>
</protein>
<gene>
    <name evidence="2" type="ORF">QYE76_027456</name>
</gene>
<feature type="compositionally biased region" description="Basic and acidic residues" evidence="1">
    <location>
        <begin position="21"/>
        <end position="30"/>
    </location>
</feature>
<accession>A0AAD8VG36</accession>
<proteinExistence type="predicted"/>
<evidence type="ECO:0000256" key="1">
    <source>
        <dbReference type="SAM" id="MobiDB-lite"/>
    </source>
</evidence>
<feature type="region of interest" description="Disordered" evidence="1">
    <location>
        <begin position="21"/>
        <end position="68"/>
    </location>
</feature>
<evidence type="ECO:0000313" key="2">
    <source>
        <dbReference type="EMBL" id="KAK1603783.1"/>
    </source>
</evidence>
<dbReference type="EMBL" id="JAUUTY010000007">
    <property type="protein sequence ID" value="KAK1603783.1"/>
    <property type="molecule type" value="Genomic_DNA"/>
</dbReference>
<organism evidence="2 3">
    <name type="scientific">Lolium multiflorum</name>
    <name type="common">Italian ryegrass</name>
    <name type="synonym">Lolium perenne subsp. multiflorum</name>
    <dbReference type="NCBI Taxonomy" id="4521"/>
    <lineage>
        <taxon>Eukaryota</taxon>
        <taxon>Viridiplantae</taxon>
        <taxon>Streptophyta</taxon>
        <taxon>Embryophyta</taxon>
        <taxon>Tracheophyta</taxon>
        <taxon>Spermatophyta</taxon>
        <taxon>Magnoliopsida</taxon>
        <taxon>Liliopsida</taxon>
        <taxon>Poales</taxon>
        <taxon>Poaceae</taxon>
        <taxon>BOP clade</taxon>
        <taxon>Pooideae</taxon>
        <taxon>Poodae</taxon>
        <taxon>Poeae</taxon>
        <taxon>Poeae Chloroplast Group 2 (Poeae type)</taxon>
        <taxon>Loliodinae</taxon>
        <taxon>Loliinae</taxon>
        <taxon>Lolium</taxon>
    </lineage>
</organism>
<keyword evidence="3" id="KW-1185">Reference proteome</keyword>
<sequence>MLHVQAWRGSLVVVSRGRDDAGDLSKKAAAPEDVNNSGNASPSASSMQRTLTVPRSTHDMGSSSGTACPVLTRTNYNSWSLLMKAALEAIIRALPPEMISMLVIKDMANEAGTRLEPSASGPIEATTRRP</sequence>
<name>A0AAD8VG36_LOLMU</name>
<dbReference type="AlphaFoldDB" id="A0AAD8VG36"/>
<dbReference type="Proteomes" id="UP001231189">
    <property type="component" value="Unassembled WGS sequence"/>
</dbReference>
<feature type="compositionally biased region" description="Polar residues" evidence="1">
    <location>
        <begin position="47"/>
        <end position="68"/>
    </location>
</feature>
<reference evidence="2" key="1">
    <citation type="submission" date="2023-07" db="EMBL/GenBank/DDBJ databases">
        <title>A chromosome-level genome assembly of Lolium multiflorum.</title>
        <authorList>
            <person name="Chen Y."/>
            <person name="Copetti D."/>
            <person name="Kolliker R."/>
            <person name="Studer B."/>
        </authorList>
    </citation>
    <scope>NUCLEOTIDE SEQUENCE</scope>
    <source>
        <strain evidence="2">02402/16</strain>
        <tissue evidence="2">Leaf</tissue>
    </source>
</reference>
<comment type="caution">
    <text evidence="2">The sequence shown here is derived from an EMBL/GenBank/DDBJ whole genome shotgun (WGS) entry which is preliminary data.</text>
</comment>